<keyword evidence="1" id="KW-0812">Transmembrane</keyword>
<keyword evidence="2" id="KW-1185">Reference proteome</keyword>
<name>A0A914PBL2_9BILA</name>
<dbReference type="InterPro" id="IPR036259">
    <property type="entry name" value="MFS_trans_sf"/>
</dbReference>
<proteinExistence type="predicted"/>
<keyword evidence="1" id="KW-1133">Transmembrane helix</keyword>
<dbReference type="GO" id="GO:0016020">
    <property type="term" value="C:membrane"/>
    <property type="evidence" value="ECO:0007669"/>
    <property type="project" value="TreeGrafter"/>
</dbReference>
<dbReference type="SUPFAM" id="SSF103473">
    <property type="entry name" value="MFS general substrate transporter"/>
    <property type="match status" value="1"/>
</dbReference>
<keyword evidence="1" id="KW-0472">Membrane</keyword>
<evidence type="ECO:0000313" key="2">
    <source>
        <dbReference type="Proteomes" id="UP000887578"/>
    </source>
</evidence>
<feature type="transmembrane region" description="Helical" evidence="1">
    <location>
        <begin position="85"/>
        <end position="103"/>
    </location>
</feature>
<dbReference type="Proteomes" id="UP000887578">
    <property type="component" value="Unplaced"/>
</dbReference>
<accession>A0A914PBL2</accession>
<feature type="transmembrane region" description="Helical" evidence="1">
    <location>
        <begin position="50"/>
        <end position="73"/>
    </location>
</feature>
<evidence type="ECO:0000313" key="3">
    <source>
        <dbReference type="WBParaSite" id="PDA_v2.g1496.t1"/>
    </source>
</evidence>
<feature type="transmembrane region" description="Helical" evidence="1">
    <location>
        <begin position="20"/>
        <end position="38"/>
    </location>
</feature>
<dbReference type="PANTHER" id="PTHR45757">
    <property type="entry name" value="PROTEIN CBG23364-RELATED"/>
    <property type="match status" value="1"/>
</dbReference>
<sequence length="153" mass="17045">MSFCYIGLATIPTESVSIAQGLYFIAIIASAFNSVGYFKSVSISCGPYTAKIMTIISFLYSIVLTILPIIKYFVAGDDEPEQWQMMFYGAAAGGIICVIIYIFTVETNLRPWAEIQLKSRRSSLASSAQISRRPSLNSVCAEEEPKMEKKEYY</sequence>
<dbReference type="AlphaFoldDB" id="A0A914PBL2"/>
<dbReference type="PANTHER" id="PTHR45757:SF11">
    <property type="entry name" value="MAJOR FACILITATOR SUPERFAMILY (MFS) PROFILE DOMAIN-CONTAINING PROTEIN"/>
    <property type="match status" value="1"/>
</dbReference>
<reference evidence="3" key="1">
    <citation type="submission" date="2022-11" db="UniProtKB">
        <authorList>
            <consortium name="WormBaseParasite"/>
        </authorList>
    </citation>
    <scope>IDENTIFICATION</scope>
</reference>
<dbReference type="WBParaSite" id="PDA_v2.g1496.t1">
    <property type="protein sequence ID" value="PDA_v2.g1496.t1"/>
    <property type="gene ID" value="PDA_v2.g1496"/>
</dbReference>
<protein>
    <submittedName>
        <fullName evidence="3">Uncharacterized protein</fullName>
    </submittedName>
</protein>
<organism evidence="2 3">
    <name type="scientific">Panagrolaimus davidi</name>
    <dbReference type="NCBI Taxonomy" id="227884"/>
    <lineage>
        <taxon>Eukaryota</taxon>
        <taxon>Metazoa</taxon>
        <taxon>Ecdysozoa</taxon>
        <taxon>Nematoda</taxon>
        <taxon>Chromadorea</taxon>
        <taxon>Rhabditida</taxon>
        <taxon>Tylenchina</taxon>
        <taxon>Panagrolaimomorpha</taxon>
        <taxon>Panagrolaimoidea</taxon>
        <taxon>Panagrolaimidae</taxon>
        <taxon>Panagrolaimus</taxon>
    </lineage>
</organism>
<evidence type="ECO:0000256" key="1">
    <source>
        <dbReference type="SAM" id="Phobius"/>
    </source>
</evidence>